<protein>
    <recommendedName>
        <fullName evidence="1">Integrase catalytic domain-containing protein</fullName>
    </recommendedName>
</protein>
<dbReference type="InterPro" id="IPR036397">
    <property type="entry name" value="RNaseH_sf"/>
</dbReference>
<dbReference type="Gene3D" id="3.30.420.10">
    <property type="entry name" value="Ribonuclease H-like superfamily/Ribonuclease H"/>
    <property type="match status" value="1"/>
</dbReference>
<dbReference type="Proteomes" id="UP001152484">
    <property type="component" value="Unassembled WGS sequence"/>
</dbReference>
<dbReference type="InterPro" id="IPR039537">
    <property type="entry name" value="Retrotran_Ty1/copia-like"/>
</dbReference>
<dbReference type="PROSITE" id="PS50994">
    <property type="entry name" value="INTEGRASE"/>
    <property type="match status" value="1"/>
</dbReference>
<sequence>MDLCGPMRVQSINGRKYTLVIVDDFSRYTWTKFLRKKDEAAEIIMTFVRTVQKLLQQSVRIIRTDNGTEFKNQTLTGFYESLGITQQFAA</sequence>
<dbReference type="OrthoDB" id="1751476at2759"/>
<reference evidence="2" key="1">
    <citation type="submission" date="2022-07" db="EMBL/GenBank/DDBJ databases">
        <authorList>
            <person name="Macas J."/>
            <person name="Novak P."/>
            <person name="Neumann P."/>
        </authorList>
    </citation>
    <scope>NUCLEOTIDE SEQUENCE</scope>
</reference>
<dbReference type="Pfam" id="PF00665">
    <property type="entry name" value="rve"/>
    <property type="match status" value="1"/>
</dbReference>
<feature type="domain" description="Integrase catalytic" evidence="1">
    <location>
        <begin position="1"/>
        <end position="90"/>
    </location>
</feature>
<name>A0A9P0ZX91_CUSEU</name>
<dbReference type="GO" id="GO:0003676">
    <property type="term" value="F:nucleic acid binding"/>
    <property type="evidence" value="ECO:0007669"/>
    <property type="project" value="InterPro"/>
</dbReference>
<dbReference type="PANTHER" id="PTHR42648:SF32">
    <property type="entry name" value="RIBONUCLEASE H-LIKE DOMAIN, GAG-PRE-INTEGRASE DOMAIN PROTEIN-RELATED"/>
    <property type="match status" value="1"/>
</dbReference>
<dbReference type="AlphaFoldDB" id="A0A9P0ZX91"/>
<proteinExistence type="predicted"/>
<evidence type="ECO:0000313" key="2">
    <source>
        <dbReference type="EMBL" id="CAH9118454.1"/>
    </source>
</evidence>
<dbReference type="SUPFAM" id="SSF53098">
    <property type="entry name" value="Ribonuclease H-like"/>
    <property type="match status" value="1"/>
</dbReference>
<keyword evidence="3" id="KW-1185">Reference proteome</keyword>
<dbReference type="EMBL" id="CAMAPE010000077">
    <property type="protein sequence ID" value="CAH9118454.1"/>
    <property type="molecule type" value="Genomic_DNA"/>
</dbReference>
<comment type="caution">
    <text evidence="2">The sequence shown here is derived from an EMBL/GenBank/DDBJ whole genome shotgun (WGS) entry which is preliminary data.</text>
</comment>
<dbReference type="InterPro" id="IPR012337">
    <property type="entry name" value="RNaseH-like_sf"/>
</dbReference>
<dbReference type="InterPro" id="IPR001584">
    <property type="entry name" value="Integrase_cat-core"/>
</dbReference>
<evidence type="ECO:0000259" key="1">
    <source>
        <dbReference type="PROSITE" id="PS50994"/>
    </source>
</evidence>
<dbReference type="GO" id="GO:0015074">
    <property type="term" value="P:DNA integration"/>
    <property type="evidence" value="ECO:0007669"/>
    <property type="project" value="InterPro"/>
</dbReference>
<dbReference type="PANTHER" id="PTHR42648">
    <property type="entry name" value="TRANSPOSASE, PUTATIVE-RELATED"/>
    <property type="match status" value="1"/>
</dbReference>
<feature type="non-terminal residue" evidence="2">
    <location>
        <position position="90"/>
    </location>
</feature>
<organism evidence="2 3">
    <name type="scientific">Cuscuta europaea</name>
    <name type="common">European dodder</name>
    <dbReference type="NCBI Taxonomy" id="41803"/>
    <lineage>
        <taxon>Eukaryota</taxon>
        <taxon>Viridiplantae</taxon>
        <taxon>Streptophyta</taxon>
        <taxon>Embryophyta</taxon>
        <taxon>Tracheophyta</taxon>
        <taxon>Spermatophyta</taxon>
        <taxon>Magnoliopsida</taxon>
        <taxon>eudicotyledons</taxon>
        <taxon>Gunneridae</taxon>
        <taxon>Pentapetalae</taxon>
        <taxon>asterids</taxon>
        <taxon>lamiids</taxon>
        <taxon>Solanales</taxon>
        <taxon>Convolvulaceae</taxon>
        <taxon>Cuscuteae</taxon>
        <taxon>Cuscuta</taxon>
        <taxon>Cuscuta subgen. Cuscuta</taxon>
    </lineage>
</organism>
<evidence type="ECO:0000313" key="3">
    <source>
        <dbReference type="Proteomes" id="UP001152484"/>
    </source>
</evidence>
<accession>A0A9P0ZX91</accession>
<gene>
    <name evidence="2" type="ORF">CEURO_LOCUS21917</name>
</gene>